<evidence type="ECO:0000256" key="2">
    <source>
        <dbReference type="ARBA" id="ARBA00022737"/>
    </source>
</evidence>
<dbReference type="PROSITE" id="PS01187">
    <property type="entry name" value="EGF_CA"/>
    <property type="match status" value="1"/>
</dbReference>
<dbReference type="AlphaFoldDB" id="A0AAW2HUD0"/>
<feature type="domain" description="EGF-like" evidence="5">
    <location>
        <begin position="1"/>
        <end position="28"/>
    </location>
</feature>
<dbReference type="GO" id="GO:0005509">
    <property type="term" value="F:calcium ion binding"/>
    <property type="evidence" value="ECO:0007669"/>
    <property type="project" value="InterPro"/>
</dbReference>
<organism evidence="6">
    <name type="scientific">Menopon gallinae</name>
    <name type="common">poultry shaft louse</name>
    <dbReference type="NCBI Taxonomy" id="328185"/>
    <lineage>
        <taxon>Eukaryota</taxon>
        <taxon>Metazoa</taxon>
        <taxon>Ecdysozoa</taxon>
        <taxon>Arthropoda</taxon>
        <taxon>Hexapoda</taxon>
        <taxon>Insecta</taxon>
        <taxon>Pterygota</taxon>
        <taxon>Neoptera</taxon>
        <taxon>Paraneoptera</taxon>
        <taxon>Psocodea</taxon>
        <taxon>Troctomorpha</taxon>
        <taxon>Phthiraptera</taxon>
        <taxon>Amblycera</taxon>
        <taxon>Menoponidae</taxon>
        <taxon>Menopon</taxon>
    </lineage>
</organism>
<comment type="caution">
    <text evidence="4">Lacks conserved residue(s) required for the propagation of feature annotation.</text>
</comment>
<evidence type="ECO:0000256" key="1">
    <source>
        <dbReference type="ARBA" id="ARBA00022536"/>
    </source>
</evidence>
<dbReference type="FunFam" id="2.10.25.10:FF:000031">
    <property type="entry name" value="neurogenic locus notch homolog protein 3"/>
    <property type="match status" value="1"/>
</dbReference>
<dbReference type="EMBL" id="JARGDH010000003">
    <property type="protein sequence ID" value="KAL0273564.1"/>
    <property type="molecule type" value="Genomic_DNA"/>
</dbReference>
<dbReference type="SUPFAM" id="SSF57196">
    <property type="entry name" value="EGF/Laminin"/>
    <property type="match status" value="3"/>
</dbReference>
<protein>
    <recommendedName>
        <fullName evidence="5">EGF-like domain-containing protein</fullName>
    </recommendedName>
</protein>
<dbReference type="Gene3D" id="2.10.25.10">
    <property type="entry name" value="Laminin"/>
    <property type="match status" value="3"/>
</dbReference>
<dbReference type="CDD" id="cd00054">
    <property type="entry name" value="EGF_CA"/>
    <property type="match status" value="1"/>
</dbReference>
<evidence type="ECO:0000259" key="5">
    <source>
        <dbReference type="PROSITE" id="PS50026"/>
    </source>
</evidence>
<dbReference type="PROSITE" id="PS00022">
    <property type="entry name" value="EGF_1"/>
    <property type="match status" value="3"/>
</dbReference>
<evidence type="ECO:0000313" key="6">
    <source>
        <dbReference type="EMBL" id="KAL0273564.1"/>
    </source>
</evidence>
<evidence type="ECO:0000256" key="3">
    <source>
        <dbReference type="ARBA" id="ARBA00023157"/>
    </source>
</evidence>
<dbReference type="PANTHER" id="PTHR24049:SF35">
    <property type="entry name" value="EGF-LIKE DOMAIN-CONTAINING PROTEIN"/>
    <property type="match status" value="1"/>
</dbReference>
<dbReference type="PROSITE" id="PS50026">
    <property type="entry name" value="EGF_3"/>
    <property type="match status" value="3"/>
</dbReference>
<keyword evidence="3 4" id="KW-1015">Disulfide bond</keyword>
<proteinExistence type="predicted"/>
<dbReference type="Pfam" id="PF00008">
    <property type="entry name" value="EGF"/>
    <property type="match status" value="1"/>
</dbReference>
<dbReference type="InterPro" id="IPR000742">
    <property type="entry name" value="EGF"/>
</dbReference>
<feature type="disulfide bond" evidence="4">
    <location>
        <begin position="56"/>
        <end position="65"/>
    </location>
</feature>
<dbReference type="InterPro" id="IPR001881">
    <property type="entry name" value="EGF-like_Ca-bd_dom"/>
</dbReference>
<dbReference type="PANTHER" id="PTHR24049">
    <property type="entry name" value="CRUMBS FAMILY MEMBER"/>
    <property type="match status" value="1"/>
</dbReference>
<dbReference type="InterPro" id="IPR018097">
    <property type="entry name" value="EGF_Ca-bd_CS"/>
</dbReference>
<feature type="domain" description="EGF-like" evidence="5">
    <location>
        <begin position="68"/>
        <end position="105"/>
    </location>
</feature>
<accession>A0AAW2HUD0</accession>
<feature type="disulfide bond" evidence="4">
    <location>
        <begin position="95"/>
        <end position="104"/>
    </location>
</feature>
<dbReference type="SMART" id="SM00179">
    <property type="entry name" value="EGF_CA"/>
    <property type="match status" value="1"/>
</dbReference>
<feature type="disulfide bond" evidence="4">
    <location>
        <begin position="18"/>
        <end position="27"/>
    </location>
</feature>
<dbReference type="InterPro" id="IPR051022">
    <property type="entry name" value="Notch_Cell-Fate_Det"/>
</dbReference>
<dbReference type="SMART" id="SM00181">
    <property type="entry name" value="EGF"/>
    <property type="match status" value="3"/>
</dbReference>
<dbReference type="PROSITE" id="PS00010">
    <property type="entry name" value="ASX_HYDROXYL"/>
    <property type="match status" value="1"/>
</dbReference>
<keyword evidence="1 4" id="KW-0245">EGF-like domain</keyword>
<comment type="caution">
    <text evidence="6">The sequence shown here is derived from an EMBL/GenBank/DDBJ whole genome shotgun (WGS) entry which is preliminary data.</text>
</comment>
<gene>
    <name evidence="6" type="ORF">PYX00_006203</name>
</gene>
<dbReference type="PRINTS" id="PR00010">
    <property type="entry name" value="EGFBLOOD"/>
</dbReference>
<evidence type="ECO:0000256" key="4">
    <source>
        <dbReference type="PROSITE-ProRule" id="PRU00076"/>
    </source>
</evidence>
<dbReference type="PROSITE" id="PS01186">
    <property type="entry name" value="EGF_2"/>
    <property type="match status" value="2"/>
</dbReference>
<feature type="domain" description="EGF-like" evidence="5">
    <location>
        <begin position="30"/>
        <end position="66"/>
    </location>
</feature>
<keyword evidence="2" id="KW-0677">Repeat</keyword>
<dbReference type="InterPro" id="IPR000152">
    <property type="entry name" value="EGF-type_Asp/Asn_hydroxyl_site"/>
</dbReference>
<name>A0AAW2HUD0_9NEOP</name>
<sequence length="132" mass="14607">MNGGLCIEGPGFTFNCVCQSGWTGKLCDAEMDECESSPCRNGGLCLDLHANYSCACMFGYTGRNCEVELEMCGETSPCQNGALCLIEDWVSVCYCVPDYHGDRCQFQYDECQLGPGYLLRSCPPFRHQHVLV</sequence>
<reference evidence="6" key="1">
    <citation type="journal article" date="2024" name="Gigascience">
        <title>Chromosome-level genome of the poultry shaft louse Menopon gallinae provides insight into the host-switching and adaptive evolution of parasitic lice.</title>
        <authorList>
            <person name="Xu Y."/>
            <person name="Ma L."/>
            <person name="Liu S."/>
            <person name="Liang Y."/>
            <person name="Liu Q."/>
            <person name="He Z."/>
            <person name="Tian L."/>
            <person name="Duan Y."/>
            <person name="Cai W."/>
            <person name="Li H."/>
            <person name="Song F."/>
        </authorList>
    </citation>
    <scope>NUCLEOTIDE SEQUENCE</scope>
    <source>
        <strain evidence="6">Cailab_2023a</strain>
    </source>
</reference>